<dbReference type="PANTHER" id="PTHR43628">
    <property type="entry name" value="ACTIVATOR OF C KINASE PROTEIN 1-RELATED"/>
    <property type="match status" value="1"/>
</dbReference>
<organism evidence="2 3">
    <name type="scientific">Candidatus Muproteobacteria bacterium RBG_16_62_13</name>
    <dbReference type="NCBI Taxonomy" id="1817756"/>
    <lineage>
        <taxon>Bacteria</taxon>
        <taxon>Pseudomonadati</taxon>
        <taxon>Pseudomonadota</taxon>
        <taxon>Candidatus Muproteobacteria</taxon>
    </lineage>
</organism>
<dbReference type="EMBL" id="MFSQ01000122">
    <property type="protein sequence ID" value="OGI38500.1"/>
    <property type="molecule type" value="Genomic_DNA"/>
</dbReference>
<keyword evidence="1" id="KW-0812">Transmembrane</keyword>
<dbReference type="InterPro" id="IPR006597">
    <property type="entry name" value="Sel1-like"/>
</dbReference>
<proteinExistence type="predicted"/>
<gene>
    <name evidence="2" type="ORF">A2140_10485</name>
</gene>
<dbReference type="InterPro" id="IPR052945">
    <property type="entry name" value="Mitotic_Regulator"/>
</dbReference>
<dbReference type="Proteomes" id="UP000178379">
    <property type="component" value="Unassembled WGS sequence"/>
</dbReference>
<reference evidence="2 3" key="1">
    <citation type="journal article" date="2016" name="Nat. Commun.">
        <title>Thousands of microbial genomes shed light on interconnected biogeochemical processes in an aquifer system.</title>
        <authorList>
            <person name="Anantharaman K."/>
            <person name="Brown C.T."/>
            <person name="Hug L.A."/>
            <person name="Sharon I."/>
            <person name="Castelle C.J."/>
            <person name="Probst A.J."/>
            <person name="Thomas B.C."/>
            <person name="Singh A."/>
            <person name="Wilkins M.J."/>
            <person name="Karaoz U."/>
            <person name="Brodie E.L."/>
            <person name="Williams K.H."/>
            <person name="Hubbard S.S."/>
            <person name="Banfield J.F."/>
        </authorList>
    </citation>
    <scope>NUCLEOTIDE SEQUENCE [LARGE SCALE GENOMIC DNA]</scope>
</reference>
<evidence type="ECO:0000313" key="2">
    <source>
        <dbReference type="EMBL" id="OGI38500.1"/>
    </source>
</evidence>
<dbReference type="STRING" id="1817756.A2140_10485"/>
<keyword evidence="1" id="KW-0472">Membrane</keyword>
<dbReference type="Pfam" id="PF08238">
    <property type="entry name" value="Sel1"/>
    <property type="match status" value="3"/>
</dbReference>
<dbReference type="PANTHER" id="PTHR43628:SF1">
    <property type="entry name" value="CHITIN SYNTHASE REGULATORY FACTOR 2-RELATED"/>
    <property type="match status" value="1"/>
</dbReference>
<dbReference type="SMART" id="SM00671">
    <property type="entry name" value="SEL1"/>
    <property type="match status" value="3"/>
</dbReference>
<feature type="transmembrane region" description="Helical" evidence="1">
    <location>
        <begin position="48"/>
        <end position="70"/>
    </location>
</feature>
<evidence type="ECO:0008006" key="4">
    <source>
        <dbReference type="Google" id="ProtNLM"/>
    </source>
</evidence>
<name>A0A1F6SZZ0_9PROT</name>
<comment type="caution">
    <text evidence="2">The sequence shown here is derived from an EMBL/GenBank/DDBJ whole genome shotgun (WGS) entry which is preliminary data.</text>
</comment>
<protein>
    <recommendedName>
        <fullName evidence="4">Sel1 repeat family protein</fullName>
    </recommendedName>
</protein>
<dbReference type="InterPro" id="IPR011990">
    <property type="entry name" value="TPR-like_helical_dom_sf"/>
</dbReference>
<evidence type="ECO:0000256" key="1">
    <source>
        <dbReference type="SAM" id="Phobius"/>
    </source>
</evidence>
<accession>A0A1F6SZZ0</accession>
<dbReference type="AlphaFoldDB" id="A0A1F6SZZ0"/>
<sequence length="296" mass="33588">MSGEDRKKIADIQIQAADQRDERARDFPRIGTAPRIEGRDYKPRWRIVLDWILLIAMIGAVIFFLFYVYYTGVVLAVAALITFFPQFLLLTFVVTISFLLWRHFRQPPMARDRLAAVQKLVVRHDYQLAMKDLIPIAEEGHPPAQMLLAWMYEHGRGTTREPAHAFRWYEAAAQRGVTEAQYAIGTRYAEGNGVKADFAKGVDWLSRAAAKGMAEAARRLGHLHETGGVGFPADREKAVEWYYRAGVQFLSRKEMDDARAMVDHLRALAKGYPAVQGLVTRLDQMLHDGSSAKEPL</sequence>
<dbReference type="SUPFAM" id="SSF81901">
    <property type="entry name" value="HCP-like"/>
    <property type="match status" value="1"/>
</dbReference>
<keyword evidence="1" id="KW-1133">Transmembrane helix</keyword>
<evidence type="ECO:0000313" key="3">
    <source>
        <dbReference type="Proteomes" id="UP000178379"/>
    </source>
</evidence>
<dbReference type="Gene3D" id="1.25.40.10">
    <property type="entry name" value="Tetratricopeptide repeat domain"/>
    <property type="match status" value="1"/>
</dbReference>
<feature type="transmembrane region" description="Helical" evidence="1">
    <location>
        <begin position="76"/>
        <end position="101"/>
    </location>
</feature>